<dbReference type="Proteomes" id="UP000679992">
    <property type="component" value="Unassembled WGS sequence"/>
</dbReference>
<proteinExistence type="predicted"/>
<evidence type="ECO:0008006" key="3">
    <source>
        <dbReference type="Google" id="ProtNLM"/>
    </source>
</evidence>
<evidence type="ECO:0000313" key="1">
    <source>
        <dbReference type="EMBL" id="GIP51817.1"/>
    </source>
</evidence>
<dbReference type="RefSeq" id="WP_213653890.1">
    <property type="nucleotide sequence ID" value="NZ_BOSL01000002.1"/>
</dbReference>
<accession>A0ABQ4M769</accession>
<name>A0ABQ4M769_9BACL</name>
<sequence>MEFTDEQIAIVEQQIAEAKAQWESDILNPVLSERDDLLQYKPIEKSVAEKAIEQRERELFKKELSIELKANGLEDFAEFIQVSNMDELKTKMEALNTVLEARKVNTAFVPGDRKQTNPYEQAAKNNDVVGMIGAKINKLFN</sequence>
<reference evidence="1 2" key="1">
    <citation type="submission" date="2021-03" db="EMBL/GenBank/DDBJ databases">
        <title>Antimicrobial resistance genes in bacteria isolated from Japanese honey, and their potential for conferring macrolide and lincosamide resistance in the American foulbrood pathogen Paenibacillus larvae.</title>
        <authorList>
            <person name="Okamoto M."/>
            <person name="Kumagai M."/>
            <person name="Kanamori H."/>
            <person name="Takamatsu D."/>
        </authorList>
    </citation>
    <scope>NUCLEOTIDE SEQUENCE [LARGE SCALE GENOMIC DNA]</scope>
    <source>
        <strain evidence="1 2">J42TS3</strain>
    </source>
</reference>
<organism evidence="1 2">
    <name type="scientific">Paenibacillus vini</name>
    <dbReference type="NCBI Taxonomy" id="1476024"/>
    <lineage>
        <taxon>Bacteria</taxon>
        <taxon>Bacillati</taxon>
        <taxon>Bacillota</taxon>
        <taxon>Bacilli</taxon>
        <taxon>Bacillales</taxon>
        <taxon>Paenibacillaceae</taxon>
        <taxon>Paenibacillus</taxon>
    </lineage>
</organism>
<keyword evidence="2" id="KW-1185">Reference proteome</keyword>
<comment type="caution">
    <text evidence="1">The sequence shown here is derived from an EMBL/GenBank/DDBJ whole genome shotgun (WGS) entry which is preliminary data.</text>
</comment>
<protein>
    <recommendedName>
        <fullName evidence="3">DUF4355 domain-containing protein</fullName>
    </recommendedName>
</protein>
<gene>
    <name evidence="1" type="ORF">J42TS3_08520</name>
</gene>
<dbReference type="EMBL" id="BOSL01000002">
    <property type="protein sequence ID" value="GIP51817.1"/>
    <property type="molecule type" value="Genomic_DNA"/>
</dbReference>
<evidence type="ECO:0000313" key="2">
    <source>
        <dbReference type="Proteomes" id="UP000679992"/>
    </source>
</evidence>